<feature type="transmembrane region" description="Helical" evidence="7">
    <location>
        <begin position="243"/>
        <end position="262"/>
    </location>
</feature>
<dbReference type="Gene3D" id="1.20.1540.10">
    <property type="entry name" value="Rhomboid-like"/>
    <property type="match status" value="1"/>
</dbReference>
<keyword evidence="5 7" id="KW-1133">Transmembrane helix</keyword>
<dbReference type="SUPFAM" id="SSF144091">
    <property type="entry name" value="Rhomboid-like"/>
    <property type="match status" value="1"/>
</dbReference>
<comment type="subcellular location">
    <subcellularLocation>
        <location evidence="1">Membrane</location>
        <topology evidence="1">Multi-pass membrane protein</topology>
    </subcellularLocation>
</comment>
<reference evidence="10" key="1">
    <citation type="journal article" date="2019" name="Int. J. Syst. Evol. Microbiol.">
        <title>The Global Catalogue of Microorganisms (GCM) 10K type strain sequencing project: providing services to taxonomists for standard genome sequencing and annotation.</title>
        <authorList>
            <consortium name="The Broad Institute Genomics Platform"/>
            <consortium name="The Broad Institute Genome Sequencing Center for Infectious Disease"/>
            <person name="Wu L."/>
            <person name="Ma J."/>
        </authorList>
    </citation>
    <scope>NUCLEOTIDE SEQUENCE [LARGE SCALE GENOMIC DNA]</scope>
    <source>
        <strain evidence="10">JCM 8201</strain>
    </source>
</reference>
<dbReference type="InterPro" id="IPR050925">
    <property type="entry name" value="Rhomboid_protease_S54"/>
</dbReference>
<dbReference type="InterPro" id="IPR035952">
    <property type="entry name" value="Rhomboid-like_sf"/>
</dbReference>
<evidence type="ECO:0000313" key="10">
    <source>
        <dbReference type="Proteomes" id="UP001501842"/>
    </source>
</evidence>
<feature type="transmembrane region" description="Helical" evidence="7">
    <location>
        <begin position="113"/>
        <end position="132"/>
    </location>
</feature>
<dbReference type="Pfam" id="PF01694">
    <property type="entry name" value="Rhomboid"/>
    <property type="match status" value="1"/>
</dbReference>
<feature type="transmembrane region" description="Helical" evidence="7">
    <location>
        <begin position="169"/>
        <end position="187"/>
    </location>
</feature>
<feature type="domain" description="Peptidase S54 rhomboid" evidence="8">
    <location>
        <begin position="103"/>
        <end position="234"/>
    </location>
</feature>
<evidence type="ECO:0000313" key="9">
    <source>
        <dbReference type="EMBL" id="GAA2718837.1"/>
    </source>
</evidence>
<dbReference type="Proteomes" id="UP001501842">
    <property type="component" value="Unassembled WGS sequence"/>
</dbReference>
<dbReference type="InterPro" id="IPR022764">
    <property type="entry name" value="Peptidase_S54_rhomboid_dom"/>
</dbReference>
<protein>
    <submittedName>
        <fullName evidence="9">Rhomboid family intramembrane serine protease</fullName>
    </submittedName>
</protein>
<name>A0ABP6G858_9ACTN</name>
<evidence type="ECO:0000256" key="2">
    <source>
        <dbReference type="ARBA" id="ARBA00009045"/>
    </source>
</evidence>
<dbReference type="EMBL" id="BAAATZ010000002">
    <property type="protein sequence ID" value="GAA2718837.1"/>
    <property type="molecule type" value="Genomic_DNA"/>
</dbReference>
<gene>
    <name evidence="9" type="ORF">GCM10010439_02790</name>
</gene>
<comment type="similarity">
    <text evidence="2">Belongs to the peptidase S54 family.</text>
</comment>
<feature type="transmembrane region" description="Helical" evidence="7">
    <location>
        <begin position="144"/>
        <end position="163"/>
    </location>
</feature>
<comment type="caution">
    <text evidence="9">The sequence shown here is derived from an EMBL/GenBank/DDBJ whole genome shotgun (WGS) entry which is preliminary data.</text>
</comment>
<keyword evidence="9" id="KW-0645">Protease</keyword>
<evidence type="ECO:0000256" key="3">
    <source>
        <dbReference type="ARBA" id="ARBA00022692"/>
    </source>
</evidence>
<keyword evidence="3 7" id="KW-0812">Transmembrane</keyword>
<dbReference type="GO" id="GO:0006508">
    <property type="term" value="P:proteolysis"/>
    <property type="evidence" value="ECO:0007669"/>
    <property type="project" value="UniProtKB-KW"/>
</dbReference>
<keyword evidence="6 7" id="KW-0472">Membrane</keyword>
<evidence type="ECO:0000256" key="5">
    <source>
        <dbReference type="ARBA" id="ARBA00022989"/>
    </source>
</evidence>
<evidence type="ECO:0000256" key="6">
    <source>
        <dbReference type="ARBA" id="ARBA00023136"/>
    </source>
</evidence>
<dbReference type="RefSeq" id="WP_344448209.1">
    <property type="nucleotide sequence ID" value="NZ_BAAATZ010000002.1"/>
</dbReference>
<organism evidence="9 10">
    <name type="scientific">Actinocorallia aurantiaca</name>
    <dbReference type="NCBI Taxonomy" id="46204"/>
    <lineage>
        <taxon>Bacteria</taxon>
        <taxon>Bacillati</taxon>
        <taxon>Actinomycetota</taxon>
        <taxon>Actinomycetes</taxon>
        <taxon>Streptosporangiales</taxon>
        <taxon>Thermomonosporaceae</taxon>
        <taxon>Actinocorallia</taxon>
    </lineage>
</organism>
<dbReference type="PANTHER" id="PTHR43731">
    <property type="entry name" value="RHOMBOID PROTEASE"/>
    <property type="match status" value="1"/>
</dbReference>
<evidence type="ECO:0000256" key="1">
    <source>
        <dbReference type="ARBA" id="ARBA00004141"/>
    </source>
</evidence>
<evidence type="ECO:0000256" key="7">
    <source>
        <dbReference type="SAM" id="Phobius"/>
    </source>
</evidence>
<feature type="transmembrane region" description="Helical" evidence="7">
    <location>
        <begin position="220"/>
        <end position="236"/>
    </location>
</feature>
<feature type="transmembrane region" description="Helical" evidence="7">
    <location>
        <begin position="194"/>
        <end position="214"/>
    </location>
</feature>
<evidence type="ECO:0000256" key="4">
    <source>
        <dbReference type="ARBA" id="ARBA00022801"/>
    </source>
</evidence>
<keyword evidence="10" id="KW-1185">Reference proteome</keyword>
<accession>A0ABP6G858</accession>
<sequence length="268" mass="29037">MPTCYRHPGRETYVRCTRCDRPICPDCMVEASVGFQCPECVKAGNRDVRHAAGRFGGEVATSPRLTYALIAVNVVVFLLQYGLGDAGLIRFDFGLIPPLVADGEFYRLATSAFLHNSLAHLVLNMWALWAVGQSLELWLGRTRFLTLYAVSALGGATLVYLASPYLSNTAGASGAIFGLFGAIFVLSRRMNLDIRPIAFVIILNLVFTFVWSGISWQGHLGGLVTGGLLAFAYAYAPRERRNAVQFGATAAITVLLLALIVVRTGALT</sequence>
<proteinExistence type="inferred from homology"/>
<dbReference type="GO" id="GO:0008233">
    <property type="term" value="F:peptidase activity"/>
    <property type="evidence" value="ECO:0007669"/>
    <property type="project" value="UniProtKB-KW"/>
</dbReference>
<keyword evidence="4" id="KW-0378">Hydrolase</keyword>
<dbReference type="PANTHER" id="PTHR43731:SF14">
    <property type="entry name" value="PRESENILIN-ASSOCIATED RHOMBOID-LIKE PROTEIN, MITOCHONDRIAL"/>
    <property type="match status" value="1"/>
</dbReference>
<feature type="transmembrane region" description="Helical" evidence="7">
    <location>
        <begin position="65"/>
        <end position="83"/>
    </location>
</feature>
<evidence type="ECO:0000259" key="8">
    <source>
        <dbReference type="Pfam" id="PF01694"/>
    </source>
</evidence>